<dbReference type="EMBL" id="NJHN03000032">
    <property type="protein sequence ID" value="KAH9423260.1"/>
    <property type="molecule type" value="Genomic_DNA"/>
</dbReference>
<organism evidence="1 2">
    <name type="scientific">Dermatophagoides pteronyssinus</name>
    <name type="common">European house dust mite</name>
    <dbReference type="NCBI Taxonomy" id="6956"/>
    <lineage>
        <taxon>Eukaryota</taxon>
        <taxon>Metazoa</taxon>
        <taxon>Ecdysozoa</taxon>
        <taxon>Arthropoda</taxon>
        <taxon>Chelicerata</taxon>
        <taxon>Arachnida</taxon>
        <taxon>Acari</taxon>
        <taxon>Acariformes</taxon>
        <taxon>Sarcoptiformes</taxon>
        <taxon>Astigmata</taxon>
        <taxon>Psoroptidia</taxon>
        <taxon>Analgoidea</taxon>
        <taxon>Pyroglyphidae</taxon>
        <taxon>Dermatophagoidinae</taxon>
        <taxon>Dermatophagoides</taxon>
    </lineage>
</organism>
<dbReference type="Proteomes" id="UP000887458">
    <property type="component" value="Unassembled WGS sequence"/>
</dbReference>
<evidence type="ECO:0000313" key="2">
    <source>
        <dbReference type="Proteomes" id="UP000887458"/>
    </source>
</evidence>
<keyword evidence="2" id="KW-1185">Reference proteome</keyword>
<evidence type="ECO:0000313" key="1">
    <source>
        <dbReference type="EMBL" id="KAH9423260.1"/>
    </source>
</evidence>
<proteinExistence type="predicted"/>
<gene>
    <name evidence="1" type="ORF">DERP_003538</name>
</gene>
<reference evidence="1 2" key="1">
    <citation type="journal article" date="2018" name="J. Allergy Clin. Immunol.">
        <title>High-quality assembly of Dermatophagoides pteronyssinus genome and transcriptome reveals a wide range of novel allergens.</title>
        <authorList>
            <person name="Liu X.Y."/>
            <person name="Yang K.Y."/>
            <person name="Wang M.Q."/>
            <person name="Kwok J.S."/>
            <person name="Zeng X."/>
            <person name="Yang Z."/>
            <person name="Xiao X.J."/>
            <person name="Lau C.P."/>
            <person name="Li Y."/>
            <person name="Huang Z.M."/>
            <person name="Ba J.G."/>
            <person name="Yim A.K."/>
            <person name="Ouyang C.Y."/>
            <person name="Ngai S.M."/>
            <person name="Chan T.F."/>
            <person name="Leung E.L."/>
            <person name="Liu L."/>
            <person name="Liu Z.G."/>
            <person name="Tsui S.K."/>
        </authorList>
    </citation>
    <scope>NUCLEOTIDE SEQUENCE [LARGE SCALE GENOMIC DNA]</scope>
    <source>
        <strain evidence="1">Derp</strain>
    </source>
</reference>
<comment type="caution">
    <text evidence="1">The sequence shown here is derived from an EMBL/GenBank/DDBJ whole genome shotgun (WGS) entry which is preliminary data.</text>
</comment>
<name>A0ABQ8JKX3_DERPT</name>
<sequence>MIGVVITDKLDTTVSSTVLLSNDFESILFIFLIVCVVCNDCGVVTTVDGDEHDPVSILGVVESGDGCDDPRPLESFTTTELSVVGGVVGLMKNSDDDVLKAAAVDYVFDFNIGPFGVCICINCGVELLFTVVVDDDNDVGGCCPIICGLIIRLPVVNAFGLTRNVCPANEPVPDGLIANNC</sequence>
<protein>
    <submittedName>
        <fullName evidence="1">Uncharacterized protein</fullName>
    </submittedName>
</protein>
<accession>A0ABQ8JKX3</accession>
<reference evidence="1 2" key="2">
    <citation type="journal article" date="2022" name="Mol. Biol. Evol.">
        <title>Comparative Genomics Reveals Insights into the Divergent Evolution of Astigmatic Mites and Household Pest Adaptations.</title>
        <authorList>
            <person name="Xiong Q."/>
            <person name="Wan A.T."/>
            <person name="Liu X."/>
            <person name="Fung C.S."/>
            <person name="Xiao X."/>
            <person name="Malainual N."/>
            <person name="Hou J."/>
            <person name="Wang L."/>
            <person name="Wang M."/>
            <person name="Yang K.Y."/>
            <person name="Cui Y."/>
            <person name="Leung E.L."/>
            <person name="Nong W."/>
            <person name="Shin S.K."/>
            <person name="Au S.W."/>
            <person name="Jeong K.Y."/>
            <person name="Chew F.T."/>
            <person name="Hui J.H."/>
            <person name="Leung T.F."/>
            <person name="Tungtrongchitr A."/>
            <person name="Zhong N."/>
            <person name="Liu Z."/>
            <person name="Tsui S.K."/>
        </authorList>
    </citation>
    <scope>NUCLEOTIDE SEQUENCE [LARGE SCALE GENOMIC DNA]</scope>
    <source>
        <strain evidence="1">Derp</strain>
    </source>
</reference>